<evidence type="ECO:0000256" key="1">
    <source>
        <dbReference type="SAM" id="Phobius"/>
    </source>
</evidence>
<protein>
    <submittedName>
        <fullName evidence="2">Uncharacterized protein</fullName>
    </submittedName>
</protein>
<feature type="transmembrane region" description="Helical" evidence="1">
    <location>
        <begin position="97"/>
        <end position="122"/>
    </location>
</feature>
<keyword evidence="1" id="KW-0472">Membrane</keyword>
<feature type="transmembrane region" description="Helical" evidence="1">
    <location>
        <begin position="307"/>
        <end position="328"/>
    </location>
</feature>
<feature type="transmembrane region" description="Helical" evidence="1">
    <location>
        <begin position="427"/>
        <end position="444"/>
    </location>
</feature>
<feature type="transmembrane region" description="Helical" evidence="1">
    <location>
        <begin position="224"/>
        <end position="242"/>
    </location>
</feature>
<dbReference type="AlphaFoldDB" id="A0A0F9XS12"/>
<evidence type="ECO:0000313" key="2">
    <source>
        <dbReference type="EMBL" id="KKN95038.1"/>
    </source>
</evidence>
<comment type="caution">
    <text evidence="2">The sequence shown here is derived from an EMBL/GenBank/DDBJ whole genome shotgun (WGS) entry which is preliminary data.</text>
</comment>
<feature type="transmembrane region" description="Helical" evidence="1">
    <location>
        <begin position="340"/>
        <end position="357"/>
    </location>
</feature>
<feature type="transmembrane region" description="Helical" evidence="1">
    <location>
        <begin position="249"/>
        <end position="268"/>
    </location>
</feature>
<feature type="transmembrane region" description="Helical" evidence="1">
    <location>
        <begin position="485"/>
        <end position="508"/>
    </location>
</feature>
<keyword evidence="1" id="KW-0812">Transmembrane</keyword>
<dbReference type="EMBL" id="LAZR01000073">
    <property type="protein sequence ID" value="KKN95038.1"/>
    <property type="molecule type" value="Genomic_DNA"/>
</dbReference>
<feature type="transmembrane region" description="Helical" evidence="1">
    <location>
        <begin position="129"/>
        <end position="152"/>
    </location>
</feature>
<feature type="transmembrane region" description="Helical" evidence="1">
    <location>
        <begin position="393"/>
        <end position="415"/>
    </location>
</feature>
<gene>
    <name evidence="2" type="ORF">LCGC14_0181060</name>
</gene>
<feature type="transmembrane region" description="Helical" evidence="1">
    <location>
        <begin position="71"/>
        <end position="91"/>
    </location>
</feature>
<feature type="transmembrane region" description="Helical" evidence="1">
    <location>
        <begin position="12"/>
        <end position="33"/>
    </location>
</feature>
<accession>A0A0F9XS12</accession>
<sequence>MAIPLGTTSRQLATTARWMLASVVTIAMLALWWPNFIGWGAAILGVTTTLTLWLMHRIVSGDRQIPAQPVYYALLAPAAILLVHFVAHSITGHRGLISFWVGAMDLSMLFHLALLVAAVMLAQSLLPRAASYAGTLSVCGAAMIIGPSMAMLGGAGQVEQIRPMLTLLGLAGVGVWLTPLWGIGRINEPPETSYPLTHPVLRRTVVVVAAAMCGMLTWTSPRALVLPAGLAGAVLLLSAAVFRRHRRWMVLAGGLLLAGAAVASVAWLNVHQTAGLLAPAGPFGLGEIAFAHVSASDSGPVVLGQSVGWVGMIWMTVGLAAMLIISLLRAGRLRRGDQGRAIIWVWTTALATCALLSPGGLQAPAVLMATALAWGLLPRMLGRPQQGRPGLILLLLMAGLMVAVGVARSTGLVGWSIGVLAGGSSDKWLHVVTGLLLALMLAWRMAGWGPWWGLVGVVLAGAAGGAGEVLQQIASAGRSPQWADWMAHGAGSAAALVLYGLCVGARWCESADVHNMDEAISRYRL</sequence>
<organism evidence="2">
    <name type="scientific">marine sediment metagenome</name>
    <dbReference type="NCBI Taxonomy" id="412755"/>
    <lineage>
        <taxon>unclassified sequences</taxon>
        <taxon>metagenomes</taxon>
        <taxon>ecological metagenomes</taxon>
    </lineage>
</organism>
<reference evidence="2" key="1">
    <citation type="journal article" date="2015" name="Nature">
        <title>Complex archaea that bridge the gap between prokaryotes and eukaryotes.</title>
        <authorList>
            <person name="Spang A."/>
            <person name="Saw J.H."/>
            <person name="Jorgensen S.L."/>
            <person name="Zaremba-Niedzwiedzka K."/>
            <person name="Martijn J."/>
            <person name="Lind A.E."/>
            <person name="van Eijk R."/>
            <person name="Schleper C."/>
            <person name="Guy L."/>
            <person name="Ettema T.J."/>
        </authorList>
    </citation>
    <scope>NUCLEOTIDE SEQUENCE</scope>
</reference>
<feature type="transmembrane region" description="Helical" evidence="1">
    <location>
        <begin position="363"/>
        <end position="381"/>
    </location>
</feature>
<feature type="transmembrane region" description="Helical" evidence="1">
    <location>
        <begin position="164"/>
        <end position="184"/>
    </location>
</feature>
<name>A0A0F9XS12_9ZZZZ</name>
<feature type="transmembrane region" description="Helical" evidence="1">
    <location>
        <begin position="451"/>
        <end position="473"/>
    </location>
</feature>
<feature type="transmembrane region" description="Helical" evidence="1">
    <location>
        <begin position="39"/>
        <end position="59"/>
    </location>
</feature>
<keyword evidence="1" id="KW-1133">Transmembrane helix</keyword>
<feature type="transmembrane region" description="Helical" evidence="1">
    <location>
        <begin position="200"/>
        <end position="218"/>
    </location>
</feature>
<proteinExistence type="predicted"/>